<dbReference type="InterPro" id="IPR005764">
    <property type="entry name" value="Ade_phspho_trans"/>
</dbReference>
<evidence type="ECO:0000256" key="9">
    <source>
        <dbReference type="ARBA" id="ARBA00022676"/>
    </source>
</evidence>
<dbReference type="SUPFAM" id="SSF53271">
    <property type="entry name" value="PRTase-like"/>
    <property type="match status" value="1"/>
</dbReference>
<evidence type="ECO:0000256" key="11">
    <source>
        <dbReference type="ARBA" id="ARBA00022726"/>
    </source>
</evidence>
<keyword evidence="11 12" id="KW-0660">Purine salvage</keyword>
<dbReference type="NCBIfam" id="NF002634">
    <property type="entry name" value="PRK02304.1-3"/>
    <property type="match status" value="1"/>
</dbReference>
<reference evidence="15 16" key="1">
    <citation type="journal article" date="2016" name="Nat. Commun.">
        <title>Thousands of microbial genomes shed light on interconnected biogeochemical processes in an aquifer system.</title>
        <authorList>
            <person name="Anantharaman K."/>
            <person name="Brown C.T."/>
            <person name="Hug L.A."/>
            <person name="Sharon I."/>
            <person name="Castelle C.J."/>
            <person name="Probst A.J."/>
            <person name="Thomas B.C."/>
            <person name="Singh A."/>
            <person name="Wilkins M.J."/>
            <person name="Karaoz U."/>
            <person name="Brodie E.L."/>
            <person name="Williams K.H."/>
            <person name="Hubbard S.S."/>
            <person name="Banfield J.F."/>
        </authorList>
    </citation>
    <scope>NUCLEOTIDE SEQUENCE [LARGE SCALE GENOMIC DNA]</scope>
</reference>
<dbReference type="Proteomes" id="UP000179251">
    <property type="component" value="Unassembled WGS sequence"/>
</dbReference>
<proteinExistence type="inferred from homology"/>
<evidence type="ECO:0000259" key="14">
    <source>
        <dbReference type="Pfam" id="PF00156"/>
    </source>
</evidence>
<evidence type="ECO:0000256" key="6">
    <source>
        <dbReference type="ARBA" id="ARBA00011738"/>
    </source>
</evidence>
<dbReference type="HAMAP" id="MF_00004">
    <property type="entry name" value="Aden_phosphoribosyltr"/>
    <property type="match status" value="1"/>
</dbReference>
<accession>A0A1F5VFV1</accession>
<evidence type="ECO:0000256" key="2">
    <source>
        <dbReference type="ARBA" id="ARBA00003968"/>
    </source>
</evidence>
<keyword evidence="9 12" id="KW-0328">Glycosyltransferase</keyword>
<dbReference type="EC" id="2.4.2.7" evidence="7 12"/>
<comment type="catalytic activity">
    <reaction evidence="1 12">
        <text>AMP + diphosphate = 5-phospho-alpha-D-ribose 1-diphosphate + adenine</text>
        <dbReference type="Rhea" id="RHEA:16609"/>
        <dbReference type="ChEBI" id="CHEBI:16708"/>
        <dbReference type="ChEBI" id="CHEBI:33019"/>
        <dbReference type="ChEBI" id="CHEBI:58017"/>
        <dbReference type="ChEBI" id="CHEBI:456215"/>
        <dbReference type="EC" id="2.4.2.7"/>
    </reaction>
</comment>
<feature type="transmembrane region" description="Helical" evidence="13">
    <location>
        <begin position="61"/>
        <end position="81"/>
    </location>
</feature>
<dbReference type="InterPro" id="IPR029057">
    <property type="entry name" value="PRTase-like"/>
</dbReference>
<dbReference type="GO" id="GO:0006168">
    <property type="term" value="P:adenine salvage"/>
    <property type="evidence" value="ECO:0007669"/>
    <property type="project" value="InterPro"/>
</dbReference>
<evidence type="ECO:0000256" key="8">
    <source>
        <dbReference type="ARBA" id="ARBA00022490"/>
    </source>
</evidence>
<comment type="similarity">
    <text evidence="5 12">Belongs to the purine/pyrimidine phosphoribosyltransferase family.</text>
</comment>
<evidence type="ECO:0000313" key="15">
    <source>
        <dbReference type="EMBL" id="OGF62312.1"/>
    </source>
</evidence>
<feature type="domain" description="Phosphoribosyltransferase" evidence="14">
    <location>
        <begin position="35"/>
        <end position="153"/>
    </location>
</feature>
<evidence type="ECO:0000256" key="4">
    <source>
        <dbReference type="ARBA" id="ARBA00004659"/>
    </source>
</evidence>
<dbReference type="CDD" id="cd06223">
    <property type="entry name" value="PRTases_typeI"/>
    <property type="match status" value="1"/>
</dbReference>
<name>A0A1F5VFV1_9BACT</name>
<protein>
    <recommendedName>
        <fullName evidence="7 12">Adenine phosphoribosyltransferase</fullName>
        <shortName evidence="12">APRT</shortName>
        <ecNumber evidence="7 12">2.4.2.7</ecNumber>
    </recommendedName>
</protein>
<dbReference type="NCBIfam" id="NF002636">
    <property type="entry name" value="PRK02304.1-5"/>
    <property type="match status" value="1"/>
</dbReference>
<dbReference type="GO" id="GO:0005737">
    <property type="term" value="C:cytoplasm"/>
    <property type="evidence" value="ECO:0007669"/>
    <property type="project" value="UniProtKB-SubCell"/>
</dbReference>
<dbReference type="GO" id="GO:0006166">
    <property type="term" value="P:purine ribonucleoside salvage"/>
    <property type="evidence" value="ECO:0007669"/>
    <property type="project" value="UniProtKB-UniRule"/>
</dbReference>
<dbReference type="GO" id="GO:0044209">
    <property type="term" value="P:AMP salvage"/>
    <property type="evidence" value="ECO:0007669"/>
    <property type="project" value="UniProtKB-UniRule"/>
</dbReference>
<dbReference type="Gene3D" id="3.40.50.2020">
    <property type="match status" value="1"/>
</dbReference>
<sequence length="173" mass="19082">MEKHHHLKVKIREIQDFPTAGVQFKDITPLLEDKDAFHEAVDGLVEFFNGLNIDKVVGIDARGFLLASATAYLLGVGMVIVRKKGKLPSEKILLEHDLEYGRGSLEMHTDSIKKGEKILIIDDVLATGGTAEAAAKLTEELGGRVIGLGFLLELSLGGREKLKQYEVRSLIKY</sequence>
<evidence type="ECO:0000256" key="7">
    <source>
        <dbReference type="ARBA" id="ARBA00011893"/>
    </source>
</evidence>
<comment type="pathway">
    <text evidence="4 12">Purine metabolism; AMP biosynthesis via salvage pathway; AMP from adenine: step 1/1.</text>
</comment>
<dbReference type="GO" id="GO:0002055">
    <property type="term" value="F:adenine binding"/>
    <property type="evidence" value="ECO:0007669"/>
    <property type="project" value="TreeGrafter"/>
</dbReference>
<organism evidence="15 16">
    <name type="scientific">Candidatus Giovannonibacteria bacterium RIFCSPHIGHO2_01_FULL_45_23</name>
    <dbReference type="NCBI Taxonomy" id="1798325"/>
    <lineage>
        <taxon>Bacteria</taxon>
        <taxon>Candidatus Giovannoniibacteriota</taxon>
    </lineage>
</organism>
<dbReference type="PANTHER" id="PTHR32315:SF3">
    <property type="entry name" value="ADENINE PHOSPHORIBOSYLTRANSFERASE"/>
    <property type="match status" value="1"/>
</dbReference>
<evidence type="ECO:0000256" key="13">
    <source>
        <dbReference type="SAM" id="Phobius"/>
    </source>
</evidence>
<comment type="function">
    <text evidence="2 12">Catalyzes a salvage reaction resulting in the formation of AMP, that is energically less costly than de novo synthesis.</text>
</comment>
<evidence type="ECO:0000256" key="5">
    <source>
        <dbReference type="ARBA" id="ARBA00008391"/>
    </source>
</evidence>
<dbReference type="FunFam" id="3.40.50.2020:FF:000004">
    <property type="entry name" value="Adenine phosphoribosyltransferase"/>
    <property type="match status" value="1"/>
</dbReference>
<dbReference type="STRING" id="1798325.A2834_04605"/>
<keyword evidence="10 12" id="KW-0808">Transferase</keyword>
<gene>
    <name evidence="12" type="primary">apt</name>
    <name evidence="15" type="ORF">A2834_04605</name>
</gene>
<dbReference type="EMBL" id="MFHD01000019">
    <property type="protein sequence ID" value="OGF62312.1"/>
    <property type="molecule type" value="Genomic_DNA"/>
</dbReference>
<dbReference type="AlphaFoldDB" id="A0A1F5VFV1"/>
<dbReference type="InterPro" id="IPR050054">
    <property type="entry name" value="UPRTase/APRTase"/>
</dbReference>
<comment type="caution">
    <text evidence="15">The sequence shown here is derived from an EMBL/GenBank/DDBJ whole genome shotgun (WGS) entry which is preliminary data.</text>
</comment>
<comment type="subcellular location">
    <subcellularLocation>
        <location evidence="3 12">Cytoplasm</location>
    </subcellularLocation>
</comment>
<evidence type="ECO:0000313" key="16">
    <source>
        <dbReference type="Proteomes" id="UP000179251"/>
    </source>
</evidence>
<keyword evidence="8 12" id="KW-0963">Cytoplasm</keyword>
<dbReference type="UniPathway" id="UPA00588">
    <property type="reaction ID" value="UER00646"/>
</dbReference>
<comment type="subunit">
    <text evidence="6 12">Homodimer.</text>
</comment>
<dbReference type="InterPro" id="IPR000836">
    <property type="entry name" value="PRTase_dom"/>
</dbReference>
<dbReference type="GO" id="GO:0016208">
    <property type="term" value="F:AMP binding"/>
    <property type="evidence" value="ECO:0007669"/>
    <property type="project" value="TreeGrafter"/>
</dbReference>
<evidence type="ECO:0000256" key="3">
    <source>
        <dbReference type="ARBA" id="ARBA00004496"/>
    </source>
</evidence>
<evidence type="ECO:0000256" key="1">
    <source>
        <dbReference type="ARBA" id="ARBA00000868"/>
    </source>
</evidence>
<keyword evidence="13" id="KW-0472">Membrane</keyword>
<evidence type="ECO:0000256" key="10">
    <source>
        <dbReference type="ARBA" id="ARBA00022679"/>
    </source>
</evidence>
<dbReference type="NCBIfam" id="TIGR01090">
    <property type="entry name" value="apt"/>
    <property type="match status" value="1"/>
</dbReference>
<dbReference type="Pfam" id="PF00156">
    <property type="entry name" value="Pribosyltran"/>
    <property type="match status" value="1"/>
</dbReference>
<dbReference type="GO" id="GO:0003999">
    <property type="term" value="F:adenine phosphoribosyltransferase activity"/>
    <property type="evidence" value="ECO:0007669"/>
    <property type="project" value="UniProtKB-UniRule"/>
</dbReference>
<evidence type="ECO:0000256" key="12">
    <source>
        <dbReference type="HAMAP-Rule" id="MF_00004"/>
    </source>
</evidence>
<dbReference type="PANTHER" id="PTHR32315">
    <property type="entry name" value="ADENINE PHOSPHORIBOSYLTRANSFERASE"/>
    <property type="match status" value="1"/>
</dbReference>
<keyword evidence="13" id="KW-0812">Transmembrane</keyword>
<keyword evidence="13" id="KW-1133">Transmembrane helix</keyword>